<evidence type="ECO:0000313" key="3">
    <source>
        <dbReference type="EMBL" id="RPF70624.1"/>
    </source>
</evidence>
<keyword evidence="2" id="KW-1133">Transmembrane helix</keyword>
<keyword evidence="2" id="KW-0812">Transmembrane</keyword>
<dbReference type="EMBL" id="RPFZ01000001">
    <property type="protein sequence ID" value="RPF70624.1"/>
    <property type="molecule type" value="Genomic_DNA"/>
</dbReference>
<feature type="transmembrane region" description="Helical" evidence="2">
    <location>
        <begin position="24"/>
        <end position="42"/>
    </location>
</feature>
<evidence type="ECO:0000313" key="4">
    <source>
        <dbReference type="Proteomes" id="UP000275232"/>
    </source>
</evidence>
<accession>A0A3N5CNU7</accession>
<reference evidence="3 4" key="1">
    <citation type="submission" date="2018-11" db="EMBL/GenBank/DDBJ databases">
        <title>Erythrobacter spongiae sp. nov., isolated from a marine sponge.</title>
        <authorList>
            <person name="Zhuang L."/>
            <person name="Luo L."/>
        </authorList>
    </citation>
    <scope>NUCLEOTIDE SEQUENCE [LARGE SCALE GENOMIC DNA]</scope>
    <source>
        <strain evidence="3 4">HN-E23</strain>
    </source>
</reference>
<proteinExistence type="predicted"/>
<evidence type="ECO:0000256" key="1">
    <source>
        <dbReference type="SAM" id="MobiDB-lite"/>
    </source>
</evidence>
<sequence length="1094" mass="115197">MAQEADAAQENRPQGRKRRIVRNAFRVVVALLAVAVLLAWFARYRIADDLIADAFRDAGVRATYDIESISPGRQVVANIVVGDPAQPDLTVERLELLTTPRFGLPDIRQLRVSGARLYGSWRGGQLSFGALDPLLFTGEDKPFRLPDVNLALADGRALIASDYGRIGLSLSGEGRLRDGFTGELAAVSDALAAGECAAERTTLYGTVSVDSERPHFTGPLRFDRFACPDSQIAMRDAAVQLDLTADARLTHVAADFAARTGGVELASARANGLTGGGEASWRDGVLTARYDLELGAVATPPARMDALALEGRLRASDDFARMETDGDLRGTGVAMGLDLDRTLGDVAEATRGTLLAPLLDRTGLNLARELRGGSSVTARYTLRRMDGATAIAIPEARLRGASGDTVLALSRGQIAPGAAGAPRLAGNFATGGDGLPRITGRMERAAGGALTMNLAMREYASGRSRLAIPRLSLKQDAGGGVTLDGEILASGPLPGGAVRGLVLPVDGRIAADGRLALWDGCRDVRFDRLAFSNLTLERQSLTLCPQPGVPILRYGANGLQLAAGATSLDLRGRLAETPIALRSGAVGFAWPGALVARDLDVALGPPATAQGFAIADLTANLSAPRLGGEFSGTDVFLASVPLDVTGARGTWSYADDRLGLSQAAFTLADRQEDARFEPLVARDAALTLAGNVIAADALLREPETDAAIARAAVVHDLGTGTGHADLTVDGVAFDANLQPLDLTHLALGVIANVRGTVSGEGRIDWTAQGLTSSGRFGSDSLDFAAAFGPVQGASGTVVFTDLLGLSTAPGQTLAVASVNPGIEVYDGTVAFQLRGGEVLAIEGGRWPFMGGTLIMRPVDITLGAEETRTYTMEIVGLEAARFIERTGIANIAATGTFDGVIPIVFDITGDGRLENGRLVSRPPGGHIAYVGDLTYADMSIYANYAFSALRDLQYDRMEIGMNGPLTGELVTQVRFAGIRQGPEAERNIVTRVLADLPIELRINIRAPFYGLINSLRSIQDPAAVRSPRDLGLVGADGRRLRDSVDQQTVDEQDEAAEAEAERQLRESLGEPAEKRPAPAGEDTGVQPPESEIMR</sequence>
<protein>
    <submittedName>
        <fullName evidence="3">Exoprotein</fullName>
    </submittedName>
</protein>
<dbReference type="RefSeq" id="WP_123878286.1">
    <property type="nucleotide sequence ID" value="NZ_RPFZ01000001.1"/>
</dbReference>
<name>A0A3N5CNU7_9SPHN</name>
<organism evidence="3 4">
    <name type="scientific">Aurantiacibacter spongiae</name>
    <dbReference type="NCBI Taxonomy" id="2488860"/>
    <lineage>
        <taxon>Bacteria</taxon>
        <taxon>Pseudomonadati</taxon>
        <taxon>Pseudomonadota</taxon>
        <taxon>Alphaproteobacteria</taxon>
        <taxon>Sphingomonadales</taxon>
        <taxon>Erythrobacteraceae</taxon>
        <taxon>Aurantiacibacter</taxon>
    </lineage>
</organism>
<keyword evidence="4" id="KW-1185">Reference proteome</keyword>
<gene>
    <name evidence="3" type="ORF">EG799_02525</name>
</gene>
<evidence type="ECO:0000256" key="2">
    <source>
        <dbReference type="SAM" id="Phobius"/>
    </source>
</evidence>
<dbReference type="Proteomes" id="UP000275232">
    <property type="component" value="Unassembled WGS sequence"/>
</dbReference>
<dbReference type="InterPro" id="IPR021730">
    <property type="entry name" value="YdbH"/>
</dbReference>
<dbReference type="Pfam" id="PF11739">
    <property type="entry name" value="YdbH-like"/>
    <property type="match status" value="1"/>
</dbReference>
<comment type="caution">
    <text evidence="3">The sequence shown here is derived from an EMBL/GenBank/DDBJ whole genome shotgun (WGS) entry which is preliminary data.</text>
</comment>
<feature type="compositionally biased region" description="Acidic residues" evidence="1">
    <location>
        <begin position="1048"/>
        <end position="1058"/>
    </location>
</feature>
<dbReference type="OrthoDB" id="7597031at2"/>
<feature type="compositionally biased region" description="Basic and acidic residues" evidence="1">
    <location>
        <begin position="1059"/>
        <end position="1076"/>
    </location>
</feature>
<keyword evidence="2" id="KW-0472">Membrane</keyword>
<dbReference type="AlphaFoldDB" id="A0A3N5CNU7"/>
<feature type="region of interest" description="Disordered" evidence="1">
    <location>
        <begin position="1041"/>
        <end position="1094"/>
    </location>
</feature>